<evidence type="ECO:0000313" key="2">
    <source>
        <dbReference type="Proteomes" id="UP001195914"/>
    </source>
</evidence>
<comment type="caution">
    <text evidence="1">The sequence shown here is derived from an EMBL/GenBank/DDBJ whole genome shotgun (WGS) entry which is preliminary data.</text>
</comment>
<gene>
    <name evidence="1" type="ORF">X943_002295</name>
</gene>
<dbReference type="EMBL" id="JAHBMH010000044">
    <property type="protein sequence ID" value="KAK1936237.1"/>
    <property type="molecule type" value="Genomic_DNA"/>
</dbReference>
<dbReference type="AlphaFoldDB" id="A0AAD9GD85"/>
<dbReference type="Proteomes" id="UP001195914">
    <property type="component" value="Unassembled WGS sequence"/>
</dbReference>
<reference evidence="1" key="2">
    <citation type="submission" date="2021-05" db="EMBL/GenBank/DDBJ databases">
        <authorList>
            <person name="Pain A."/>
        </authorList>
    </citation>
    <scope>NUCLEOTIDE SEQUENCE</scope>
    <source>
        <strain evidence="1">1802A</strain>
    </source>
</reference>
<reference evidence="1" key="1">
    <citation type="journal article" date="2014" name="Nucleic Acids Res.">
        <title>The evolutionary dynamics of variant antigen genes in Babesia reveal a history of genomic innovation underlying host-parasite interaction.</title>
        <authorList>
            <person name="Jackson A.P."/>
            <person name="Otto T.D."/>
            <person name="Darby A."/>
            <person name="Ramaprasad A."/>
            <person name="Xia D."/>
            <person name="Echaide I.E."/>
            <person name="Farber M."/>
            <person name="Gahlot S."/>
            <person name="Gamble J."/>
            <person name="Gupta D."/>
            <person name="Gupta Y."/>
            <person name="Jackson L."/>
            <person name="Malandrin L."/>
            <person name="Malas T.B."/>
            <person name="Moussa E."/>
            <person name="Nair M."/>
            <person name="Reid A.J."/>
            <person name="Sanders M."/>
            <person name="Sharma J."/>
            <person name="Tracey A."/>
            <person name="Quail M.A."/>
            <person name="Weir W."/>
            <person name="Wastling J.M."/>
            <person name="Hall N."/>
            <person name="Willadsen P."/>
            <person name="Lingelbach K."/>
            <person name="Shiels B."/>
            <person name="Tait A."/>
            <person name="Berriman M."/>
            <person name="Allred D.R."/>
            <person name="Pain A."/>
        </authorList>
    </citation>
    <scope>NUCLEOTIDE SEQUENCE</scope>
    <source>
        <strain evidence="1">1802A</strain>
    </source>
</reference>
<name>A0AAD9GD85_BABDI</name>
<evidence type="ECO:0000313" key="1">
    <source>
        <dbReference type="EMBL" id="KAK1936237.1"/>
    </source>
</evidence>
<sequence>MTQKACADLEKAIQLDPAIEPKYRDRMCKLKKLGMFVARCNAHISTAEKEFEREKDEMIGKLKDLGNTLLGKVGLSLDNFKVNKDETTGSYNIQFQN</sequence>
<dbReference type="InterPro" id="IPR052769">
    <property type="entry name" value="TPR_domain_protein"/>
</dbReference>
<proteinExistence type="predicted"/>
<dbReference type="PANTHER" id="PTHR46014:SF1">
    <property type="entry name" value="TETRATRICOPEPTIDE REPEAT PROTEIN 1"/>
    <property type="match status" value="1"/>
</dbReference>
<dbReference type="PANTHER" id="PTHR46014">
    <property type="entry name" value="TETRATRICOPEPTIDE REPEAT PROTEIN 1"/>
    <property type="match status" value="1"/>
</dbReference>
<accession>A0AAD9GD85</accession>
<keyword evidence="2" id="KW-1185">Reference proteome</keyword>
<protein>
    <submittedName>
        <fullName evidence="1">Tetratricopeptide repeat protein 1 (TPR)</fullName>
    </submittedName>
</protein>
<organism evidence="1 2">
    <name type="scientific">Babesia divergens</name>
    <dbReference type="NCBI Taxonomy" id="32595"/>
    <lineage>
        <taxon>Eukaryota</taxon>
        <taxon>Sar</taxon>
        <taxon>Alveolata</taxon>
        <taxon>Apicomplexa</taxon>
        <taxon>Aconoidasida</taxon>
        <taxon>Piroplasmida</taxon>
        <taxon>Babesiidae</taxon>
        <taxon>Babesia</taxon>
    </lineage>
</organism>